<dbReference type="EMBL" id="NIBQ01000002">
    <property type="protein sequence ID" value="OUZ32894.1"/>
    <property type="molecule type" value="Genomic_DNA"/>
</dbReference>
<keyword evidence="6" id="KW-1185">Reference proteome</keyword>
<accession>A0A200J6T4</accession>
<feature type="region of interest" description="Disordered" evidence="1">
    <location>
        <begin position="143"/>
        <end position="170"/>
    </location>
</feature>
<organism evidence="4">
    <name type="scientific">Candidatus Enterococcus dunnyi</name>
    <dbReference type="NCBI Taxonomy" id="1834192"/>
    <lineage>
        <taxon>Bacteria</taxon>
        <taxon>Bacillati</taxon>
        <taxon>Bacillota</taxon>
        <taxon>Bacilli</taxon>
        <taxon>Lactobacillales</taxon>
        <taxon>Enterococcaceae</taxon>
        <taxon>Enterococcus</taxon>
    </lineage>
</organism>
<reference evidence="4" key="1">
    <citation type="submission" date="2017-05" db="EMBL/GenBank/DDBJ databases">
        <title>The Genome Sequence of Enterococcus sp. 9D6_DIV0238.</title>
        <authorList>
            <consortium name="The Broad Institute Genomics Platform"/>
            <consortium name="The Broad Institute Genomic Center for Infectious Diseases"/>
            <person name="Earl A."/>
            <person name="Manson A."/>
            <person name="Schwartman J."/>
            <person name="Gilmore M."/>
            <person name="Abouelleil A."/>
            <person name="Cao P."/>
            <person name="Chapman S."/>
            <person name="Cusick C."/>
            <person name="Shea T."/>
            <person name="Young S."/>
            <person name="Neafsey D."/>
            <person name="Nusbaum C."/>
            <person name="Birren B."/>
        </authorList>
    </citation>
    <scope>NUCLEOTIDE SEQUENCE [LARGE SCALE GENOMIC DNA]</scope>
    <source>
        <strain evidence="4">9D6_DIV0238</strain>
    </source>
</reference>
<dbReference type="Proteomes" id="UP000196151">
    <property type="component" value="Chromosome"/>
</dbReference>
<gene>
    <name evidence="5" type="ORF">A5889_001475</name>
    <name evidence="4" type="ORF">A5889_001603</name>
</gene>
<name>A0A200J6T4_9ENTE</name>
<evidence type="ECO:0000259" key="3">
    <source>
        <dbReference type="Pfam" id="PF15983"/>
    </source>
</evidence>
<evidence type="ECO:0000313" key="4">
    <source>
        <dbReference type="EMBL" id="OUZ32894.1"/>
    </source>
</evidence>
<dbReference type="EMBL" id="CP147246">
    <property type="protein sequence ID" value="WYJ93973.1"/>
    <property type="molecule type" value="Genomic_DNA"/>
</dbReference>
<reference evidence="5" key="2">
    <citation type="submission" date="2017-05" db="EMBL/GenBank/DDBJ databases">
        <authorList>
            <consortium name="The Broad Institute Genomics Platform"/>
            <consortium name="The Broad Institute Genomic Center for Infectious Diseases"/>
            <person name="Earl A."/>
            <person name="Manson A."/>
            <person name="Schwartman J."/>
            <person name="Gilmore M."/>
            <person name="Abouelleil A."/>
            <person name="Cao P."/>
            <person name="Chapman S."/>
            <person name="Cusick C."/>
            <person name="Shea T."/>
            <person name="Young S."/>
            <person name="Neafsey D."/>
            <person name="Nusbaum C."/>
            <person name="Birren B."/>
        </authorList>
    </citation>
    <scope>NUCLEOTIDE SEQUENCE</scope>
    <source>
        <strain evidence="5">9D6_DIV0238</strain>
    </source>
</reference>
<dbReference type="RefSeq" id="WP_087640728.1">
    <property type="nucleotide sequence ID" value="NZ_CP147246.1"/>
</dbReference>
<protein>
    <recommendedName>
        <fullName evidence="3">DUF4767 domain-containing protein</fullName>
    </recommendedName>
</protein>
<dbReference type="AlphaFoldDB" id="A0A200J6T4"/>
<evidence type="ECO:0000313" key="5">
    <source>
        <dbReference type="EMBL" id="WYJ93973.1"/>
    </source>
</evidence>
<feature type="compositionally biased region" description="Basic and acidic residues" evidence="1">
    <location>
        <begin position="143"/>
        <end position="152"/>
    </location>
</feature>
<dbReference type="OrthoDB" id="2149782at2"/>
<dbReference type="PROSITE" id="PS51257">
    <property type="entry name" value="PROKAR_LIPOPROTEIN"/>
    <property type="match status" value="1"/>
</dbReference>
<proteinExistence type="predicted"/>
<feature type="chain" id="PRO_5039317927" description="DUF4767 domain-containing protein" evidence="2">
    <location>
        <begin position="21"/>
        <end position="308"/>
    </location>
</feature>
<sequence>MKKIALGVVLLLLVTGCSGGNESSKGKTNETMSSMKASAYDSALAKGKEALIEKDMSKAQASFQLALEYKKEKEAQALLKQVILYKEATESKEKKEYAASLEKLAELSEIKGGSTLFKSYIQEMIKELAKENTYPIEYKKKEETKETTEKVQESSSIEETPKVEANSEPNIPWNQEKRTELVQFMAGWGQSMDQSYIEYSPNMQVNWYGINFPSTFANNNIAVNGSRAAVQWSDSGLTDNVYNVVAIYSDMGTTGATMNNHLYLFTIFNGQPIVLITQQNQGNAENLVYFTTTQNADLNSGFAQIVGG</sequence>
<dbReference type="Pfam" id="PF15983">
    <property type="entry name" value="DUF4767"/>
    <property type="match status" value="1"/>
</dbReference>
<feature type="signal peptide" evidence="2">
    <location>
        <begin position="1"/>
        <end position="20"/>
    </location>
</feature>
<evidence type="ECO:0000313" key="6">
    <source>
        <dbReference type="Proteomes" id="UP000196151"/>
    </source>
</evidence>
<evidence type="ECO:0000256" key="1">
    <source>
        <dbReference type="SAM" id="MobiDB-lite"/>
    </source>
</evidence>
<keyword evidence="2" id="KW-0732">Signal</keyword>
<dbReference type="InterPro" id="IPR031927">
    <property type="entry name" value="DUF4767"/>
</dbReference>
<feature type="domain" description="DUF4767" evidence="3">
    <location>
        <begin position="173"/>
        <end position="306"/>
    </location>
</feature>
<reference evidence="5" key="3">
    <citation type="submission" date="2024-03" db="EMBL/GenBank/DDBJ databases">
        <title>The Genome Sequence of Enterococcus sp. DIV0238c.</title>
        <authorList>
            <consortium name="The Broad Institute Genomics Platform"/>
            <consortium name="The Broad Institute Microbial Omics Core"/>
            <consortium name="The Broad Institute Genomic Center for Infectious Diseases"/>
            <person name="Earl A."/>
            <person name="Manson A."/>
            <person name="Gilmore M."/>
            <person name="Schwartman J."/>
            <person name="Shea T."/>
            <person name="Abouelleil A."/>
            <person name="Cao P."/>
            <person name="Chapman S."/>
            <person name="Cusick C."/>
            <person name="Young S."/>
            <person name="Neafsey D."/>
            <person name="Nusbaum C."/>
            <person name="Birren B."/>
        </authorList>
    </citation>
    <scope>NUCLEOTIDE SEQUENCE</scope>
    <source>
        <strain evidence="5">9D6_DIV0238</strain>
    </source>
</reference>
<evidence type="ECO:0000256" key="2">
    <source>
        <dbReference type="SAM" id="SignalP"/>
    </source>
</evidence>